<dbReference type="Gene3D" id="1.10.238.10">
    <property type="entry name" value="EF-hand"/>
    <property type="match status" value="1"/>
</dbReference>
<dbReference type="EMBL" id="JAODUP010000174">
    <property type="protein sequence ID" value="KAK2158258.1"/>
    <property type="molecule type" value="Genomic_DNA"/>
</dbReference>
<dbReference type="PROSITE" id="PS50222">
    <property type="entry name" value="EF_HAND_2"/>
    <property type="match status" value="1"/>
</dbReference>
<feature type="domain" description="EF-hand" evidence="2">
    <location>
        <begin position="8"/>
        <end position="43"/>
    </location>
</feature>
<reference evidence="3" key="1">
    <citation type="journal article" date="2023" name="Mol. Biol. Evol.">
        <title>Third-Generation Sequencing Reveals the Adaptive Role of the Epigenome in Three Deep-Sea Polychaetes.</title>
        <authorList>
            <person name="Perez M."/>
            <person name="Aroh O."/>
            <person name="Sun Y."/>
            <person name="Lan Y."/>
            <person name="Juniper S.K."/>
            <person name="Young C.R."/>
            <person name="Angers B."/>
            <person name="Qian P.Y."/>
        </authorList>
    </citation>
    <scope>NUCLEOTIDE SEQUENCE</scope>
    <source>
        <strain evidence="3">P08H-3</strain>
    </source>
</reference>
<protein>
    <recommendedName>
        <fullName evidence="2">EF-hand domain-containing protein</fullName>
    </recommendedName>
</protein>
<evidence type="ECO:0000313" key="4">
    <source>
        <dbReference type="Proteomes" id="UP001208570"/>
    </source>
</evidence>
<dbReference type="PROSITE" id="PS00018">
    <property type="entry name" value="EF_HAND_1"/>
    <property type="match status" value="1"/>
</dbReference>
<evidence type="ECO:0000313" key="3">
    <source>
        <dbReference type="EMBL" id="KAK2158258.1"/>
    </source>
</evidence>
<dbReference type="GO" id="GO:0005509">
    <property type="term" value="F:calcium ion binding"/>
    <property type="evidence" value="ECO:0007669"/>
    <property type="project" value="InterPro"/>
</dbReference>
<keyword evidence="1" id="KW-0106">Calcium</keyword>
<dbReference type="CDD" id="cd00051">
    <property type="entry name" value="EFh"/>
    <property type="match status" value="1"/>
</dbReference>
<dbReference type="InterPro" id="IPR011992">
    <property type="entry name" value="EF-hand-dom_pair"/>
</dbReference>
<dbReference type="Pfam" id="PF13499">
    <property type="entry name" value="EF-hand_7"/>
    <property type="match status" value="1"/>
</dbReference>
<comment type="caution">
    <text evidence="3">The sequence shown here is derived from an EMBL/GenBank/DDBJ whole genome shotgun (WGS) entry which is preliminary data.</text>
</comment>
<dbReference type="Proteomes" id="UP001208570">
    <property type="component" value="Unassembled WGS sequence"/>
</dbReference>
<organism evidence="3 4">
    <name type="scientific">Paralvinella palmiformis</name>
    <dbReference type="NCBI Taxonomy" id="53620"/>
    <lineage>
        <taxon>Eukaryota</taxon>
        <taxon>Metazoa</taxon>
        <taxon>Spiralia</taxon>
        <taxon>Lophotrochozoa</taxon>
        <taxon>Annelida</taxon>
        <taxon>Polychaeta</taxon>
        <taxon>Sedentaria</taxon>
        <taxon>Canalipalpata</taxon>
        <taxon>Terebellida</taxon>
        <taxon>Terebelliformia</taxon>
        <taxon>Alvinellidae</taxon>
        <taxon>Paralvinella</taxon>
    </lineage>
</organism>
<dbReference type="AlphaFoldDB" id="A0AAD9N7G3"/>
<keyword evidence="4" id="KW-1185">Reference proteome</keyword>
<name>A0AAD9N7G3_9ANNE</name>
<evidence type="ECO:0000259" key="2">
    <source>
        <dbReference type="PROSITE" id="PS50222"/>
    </source>
</evidence>
<proteinExistence type="predicted"/>
<dbReference type="InterPro" id="IPR018247">
    <property type="entry name" value="EF_Hand_1_Ca_BS"/>
</dbReference>
<dbReference type="InterPro" id="IPR002048">
    <property type="entry name" value="EF_hand_dom"/>
</dbReference>
<sequence>MAGAKVDTNIEDIRRVFTVFDKDNDGSLTKEEIRNVLLEAEVQFTDEQLEEFMNKLDRDGKYNQSVSDC</sequence>
<dbReference type="SUPFAM" id="SSF47473">
    <property type="entry name" value="EF-hand"/>
    <property type="match status" value="1"/>
</dbReference>
<accession>A0AAD9N7G3</accession>
<evidence type="ECO:0000256" key="1">
    <source>
        <dbReference type="ARBA" id="ARBA00022837"/>
    </source>
</evidence>
<gene>
    <name evidence="3" type="ORF">LSH36_174g08024</name>
</gene>